<accession>A0ABQ7J4T4</accession>
<organism evidence="2 3">
    <name type="scientific">Cardiosporidium cionae</name>
    <dbReference type="NCBI Taxonomy" id="476202"/>
    <lineage>
        <taxon>Eukaryota</taxon>
        <taxon>Sar</taxon>
        <taxon>Alveolata</taxon>
        <taxon>Apicomplexa</taxon>
        <taxon>Aconoidasida</taxon>
        <taxon>Nephromycida</taxon>
        <taxon>Cardiosporidium</taxon>
    </lineage>
</organism>
<keyword evidence="3" id="KW-1185">Reference proteome</keyword>
<comment type="caution">
    <text evidence="2">The sequence shown here is derived from an EMBL/GenBank/DDBJ whole genome shotgun (WGS) entry which is preliminary data.</text>
</comment>
<gene>
    <name evidence="2" type="ORF">IE077_001315</name>
</gene>
<feature type="non-terminal residue" evidence="2">
    <location>
        <position position="1"/>
    </location>
</feature>
<dbReference type="Proteomes" id="UP000823046">
    <property type="component" value="Unassembled WGS sequence"/>
</dbReference>
<feature type="region of interest" description="Disordered" evidence="1">
    <location>
        <begin position="343"/>
        <end position="400"/>
    </location>
</feature>
<evidence type="ECO:0000313" key="2">
    <source>
        <dbReference type="EMBL" id="KAF8817791.1"/>
    </source>
</evidence>
<name>A0ABQ7J4T4_9APIC</name>
<reference evidence="2 3" key="1">
    <citation type="journal article" date="2020" name="bioRxiv">
        <title>Metabolic contributions of an alphaproteobacterial endosymbiont in the apicomplexan Cardiosporidium cionae.</title>
        <authorList>
            <person name="Hunter E.S."/>
            <person name="Paight C.J."/>
            <person name="Lane C.E."/>
        </authorList>
    </citation>
    <scope>NUCLEOTIDE SEQUENCE [LARGE SCALE GENOMIC DNA]</scope>
    <source>
        <strain evidence="2">ESH_2018</strain>
    </source>
</reference>
<feature type="compositionally biased region" description="Polar residues" evidence="1">
    <location>
        <begin position="356"/>
        <end position="372"/>
    </location>
</feature>
<proteinExistence type="predicted"/>
<protein>
    <recommendedName>
        <fullName evidence="4">Enhancer of polycomb-like protein</fullName>
    </recommendedName>
</protein>
<dbReference type="EMBL" id="JADAQX010001462">
    <property type="protein sequence ID" value="KAF8817791.1"/>
    <property type="molecule type" value="Genomic_DNA"/>
</dbReference>
<sequence length="400" mass="46275">TNLQHWKSRRTILGKPLLRMFWPQTNPNDISPFAVFRPRTKDKMTLRRPKRNQAEIVHKMEHLLEDFKRVEKILKKMKQRDEKKLLLLELSDLIFEQMRHEVNDPTYRVPQWEFLKETKFDKTARKVKKEKEKKLMEALQTIGITSPSPITHKKVIRQVRHLPLSSSPLPSPLHELEALHPRPQSFSPPPYTPFSLALKQNYLFPVEYIHSTTSPRTPYVERNFQLQIIRRRGRGGRIWLDRKRELLHNPTESNDPPPIASNLDSFNIFQKYDPFNRQQVEIKLLNSIETGEESLSPLSMQFSSFPPSGGKIDEEVNKRNQREALETYNCFRAWIKCTLPPNPTHSSHDLKGCPSGQRSGESLANSASTSAAMRSGGDVPPLSSQPPYAYNFPSSGFSHA</sequence>
<evidence type="ECO:0000256" key="1">
    <source>
        <dbReference type="SAM" id="MobiDB-lite"/>
    </source>
</evidence>
<evidence type="ECO:0008006" key="4">
    <source>
        <dbReference type="Google" id="ProtNLM"/>
    </source>
</evidence>
<evidence type="ECO:0000313" key="3">
    <source>
        <dbReference type="Proteomes" id="UP000823046"/>
    </source>
</evidence>